<evidence type="ECO:0000313" key="3">
    <source>
        <dbReference type="Proteomes" id="UP001239085"/>
    </source>
</evidence>
<dbReference type="PROSITE" id="PS51257">
    <property type="entry name" value="PROKAR_LIPOPROTEIN"/>
    <property type="match status" value="1"/>
</dbReference>
<evidence type="ECO:0000313" key="2">
    <source>
        <dbReference type="EMBL" id="MDQ0642116.1"/>
    </source>
</evidence>
<accession>A0ABU0P5Y9</accession>
<comment type="caution">
    <text evidence="2">The sequence shown here is derived from an EMBL/GenBank/DDBJ whole genome shotgun (WGS) entry which is preliminary data.</text>
</comment>
<sequence length="128" mass="14102">MSEFRILRRGATAIAMCTASLLALSACAADQGAYCDAVKASDVAPTLYAPIMFEKNTTPASWAEPRLEVLLDAGPPNDELADEHELWVTYVTAVTEYTEFDHSIFELDTDETEAARDLLFNNYTDVCL</sequence>
<reference evidence="2 3" key="1">
    <citation type="submission" date="2023-07" db="EMBL/GenBank/DDBJ databases">
        <title>Comparative genomics of wheat-associated soil bacteria to identify genetic determinants of phenazine resistance.</title>
        <authorList>
            <person name="Mouncey N."/>
        </authorList>
    </citation>
    <scope>NUCLEOTIDE SEQUENCE [LARGE SCALE GENOMIC DNA]</scope>
    <source>
        <strain evidence="2 3">W2I7</strain>
    </source>
</reference>
<dbReference type="RefSeq" id="WP_307357576.1">
    <property type="nucleotide sequence ID" value="NZ_JAUSXK010000001.1"/>
</dbReference>
<feature type="chain" id="PRO_5047532745" description="Lipoprotein" evidence="1">
    <location>
        <begin position="29"/>
        <end position="128"/>
    </location>
</feature>
<protein>
    <recommendedName>
        <fullName evidence="4">Lipoprotein</fullName>
    </recommendedName>
</protein>
<name>A0ABU0P5Y9_9MICO</name>
<organism evidence="2 3">
    <name type="scientific">Microbacterium murale</name>
    <dbReference type="NCBI Taxonomy" id="1081040"/>
    <lineage>
        <taxon>Bacteria</taxon>
        <taxon>Bacillati</taxon>
        <taxon>Actinomycetota</taxon>
        <taxon>Actinomycetes</taxon>
        <taxon>Micrococcales</taxon>
        <taxon>Microbacteriaceae</taxon>
        <taxon>Microbacterium</taxon>
    </lineage>
</organism>
<evidence type="ECO:0000256" key="1">
    <source>
        <dbReference type="SAM" id="SignalP"/>
    </source>
</evidence>
<proteinExistence type="predicted"/>
<dbReference type="Proteomes" id="UP001239085">
    <property type="component" value="Unassembled WGS sequence"/>
</dbReference>
<gene>
    <name evidence="2" type="ORF">QFZ46_000276</name>
</gene>
<keyword evidence="1" id="KW-0732">Signal</keyword>
<dbReference type="EMBL" id="JAUSXK010000001">
    <property type="protein sequence ID" value="MDQ0642116.1"/>
    <property type="molecule type" value="Genomic_DNA"/>
</dbReference>
<keyword evidence="3" id="KW-1185">Reference proteome</keyword>
<feature type="signal peptide" evidence="1">
    <location>
        <begin position="1"/>
        <end position="28"/>
    </location>
</feature>
<evidence type="ECO:0008006" key="4">
    <source>
        <dbReference type="Google" id="ProtNLM"/>
    </source>
</evidence>